<accession>A0A847SMD9</accession>
<feature type="chain" id="PRO_5032284834" evidence="1">
    <location>
        <begin position="21"/>
        <end position="822"/>
    </location>
</feature>
<organism evidence="2 3">
    <name type="scientific">Chitinophaga eiseniae</name>
    <dbReference type="NCBI Taxonomy" id="634771"/>
    <lineage>
        <taxon>Bacteria</taxon>
        <taxon>Pseudomonadati</taxon>
        <taxon>Bacteroidota</taxon>
        <taxon>Chitinophagia</taxon>
        <taxon>Chitinophagales</taxon>
        <taxon>Chitinophagaceae</taxon>
        <taxon>Chitinophaga</taxon>
    </lineage>
</organism>
<keyword evidence="1" id="KW-0732">Signal</keyword>
<gene>
    <name evidence="2" type="ORF">HGH91_20095</name>
</gene>
<evidence type="ECO:0000256" key="1">
    <source>
        <dbReference type="SAM" id="SignalP"/>
    </source>
</evidence>
<proteinExistence type="predicted"/>
<dbReference type="RefSeq" id="WP_168740573.1">
    <property type="nucleotide sequence ID" value="NZ_JABAHZ010000004.1"/>
</dbReference>
<sequence length="822" mass="91338">MSRNLLSVVVAICLPGLLWAQRQPQVPRDRVGTTEYYNRLLNTNPALQVAVIDSLNRRSGSGDVFHHINGKPLNDSVRQLFSRHVNAVYGAKQLQQVNRGLQLFRDTAGLPAYLAGKLRGFYALKNETNALSLMKAGAYSNHLKVLSGSAFYDNTPGAVLQSGIGLQLEDMVVVGNIPVNIVFNNLAGNSPFDQGWADQQLKKFSFDKDAYMDRLNGYLNKSYDLKKYFLGDIDVAGAVKSFATQQVNDIQEEMKAITSPQQALAFSNLVSAEQLIYLDSNQIRRLLLDNKTLQLTAEDLNSKVPDSTGMMSGHQQTVLAAQQYLRRLSEVKNNVVQGLQAKEALAAQHKMNGTIQQRVNDPEAQKRNIKELLPLNFIQRLLLQTKRLNIGNIAANGSKGGVQDLFMSGVQGEFLNKQKFLMLGLGTTRLGGDLKDRQFTSSLDPGAYSMQFLQTGQGDINASHSHIALMNANTRNKNYGGFDAESLKRNIFVGAFSEQIDLGEYGAITADISKSNTSFNNAATGNTAALSSKTAAFTLLDDFWQTFSAGLDYNGEWKAARMSQRVYFNYSGLAYTNPGSPGGSRGTIRYGLNVKRYWNKRKVMVGFRTDLQDMNTAASGSAGWKNRQYTLDTRIRVKKNFSLSARIGQSTMKNTSHLFPEMGYLNRQINVASQLSGKLFSYQQNNNISFGVQQMDILPMKSLLINLNINHSIVIGTHVLSVSVFYNKDVKDQALYGNLFTAETGWSYQLGKIWSCSSGINYLDNKNVVRQIGLRQTVSASLAERLHLNLYADCRKQLLNTPQNYLFGNINTQLALNYQLNR</sequence>
<keyword evidence="3" id="KW-1185">Reference proteome</keyword>
<name>A0A847SMD9_9BACT</name>
<protein>
    <submittedName>
        <fullName evidence="2">Uncharacterized protein</fullName>
    </submittedName>
</protein>
<comment type="caution">
    <text evidence="2">The sequence shown here is derived from an EMBL/GenBank/DDBJ whole genome shotgun (WGS) entry which is preliminary data.</text>
</comment>
<dbReference type="AlphaFoldDB" id="A0A847SMD9"/>
<dbReference type="Proteomes" id="UP000552864">
    <property type="component" value="Unassembled WGS sequence"/>
</dbReference>
<evidence type="ECO:0000313" key="3">
    <source>
        <dbReference type="Proteomes" id="UP000552864"/>
    </source>
</evidence>
<dbReference type="EMBL" id="JABAHZ010000004">
    <property type="protein sequence ID" value="NLR80943.1"/>
    <property type="molecule type" value="Genomic_DNA"/>
</dbReference>
<reference evidence="2 3" key="1">
    <citation type="submission" date="2020-04" db="EMBL/GenBank/DDBJ databases">
        <authorList>
            <person name="Yin C."/>
        </authorList>
    </citation>
    <scope>NUCLEOTIDE SEQUENCE [LARGE SCALE GENOMIC DNA]</scope>
    <source>
        <strain evidence="2 3">Ak56</strain>
    </source>
</reference>
<feature type="signal peptide" evidence="1">
    <location>
        <begin position="1"/>
        <end position="20"/>
    </location>
</feature>
<evidence type="ECO:0000313" key="2">
    <source>
        <dbReference type="EMBL" id="NLR80943.1"/>
    </source>
</evidence>